<evidence type="ECO:0000256" key="11">
    <source>
        <dbReference type="ARBA" id="ARBA00023157"/>
    </source>
</evidence>
<dbReference type="InterPro" id="IPR040255">
    <property type="entry name" value="Non-specific_endonuclease"/>
</dbReference>
<dbReference type="SMART" id="SM00892">
    <property type="entry name" value="Endonuclease_NS"/>
    <property type="match status" value="1"/>
</dbReference>
<accession>A0A0L8HY15</accession>
<dbReference type="SUPFAM" id="SSF54060">
    <property type="entry name" value="His-Me finger endonucleases"/>
    <property type="match status" value="1"/>
</dbReference>
<dbReference type="SMART" id="SM00477">
    <property type="entry name" value="NUC"/>
    <property type="match status" value="1"/>
</dbReference>
<dbReference type="STRING" id="37653.A0A0L8HY15"/>
<dbReference type="GO" id="GO:0005743">
    <property type="term" value="C:mitochondrial inner membrane"/>
    <property type="evidence" value="ECO:0007669"/>
    <property type="project" value="TreeGrafter"/>
</dbReference>
<dbReference type="PROSITE" id="PS01070">
    <property type="entry name" value="NUCLEASE_NON_SPEC"/>
    <property type="match status" value="1"/>
</dbReference>
<keyword evidence="6 14" id="KW-0255">Endonuclease</keyword>
<dbReference type="AlphaFoldDB" id="A0A0L8HY15"/>
<name>A0A0L8HY15_OCTBM</name>
<dbReference type="InterPro" id="IPR001604">
    <property type="entry name" value="Endo_G_ENPP1-like_dom"/>
</dbReference>
<evidence type="ECO:0000256" key="4">
    <source>
        <dbReference type="ARBA" id="ARBA00022722"/>
    </source>
</evidence>
<dbReference type="CDD" id="cd00091">
    <property type="entry name" value="NUC"/>
    <property type="match status" value="1"/>
</dbReference>
<evidence type="ECO:0000256" key="5">
    <source>
        <dbReference type="ARBA" id="ARBA00022723"/>
    </source>
</evidence>
<dbReference type="FunFam" id="3.40.570.10:FF:000002">
    <property type="entry name" value="Endonuclease G, mitochondrial"/>
    <property type="match status" value="1"/>
</dbReference>
<reference evidence="17" key="1">
    <citation type="submission" date="2015-07" db="EMBL/GenBank/DDBJ databases">
        <title>MeaNS - Measles Nucleotide Surveillance Program.</title>
        <authorList>
            <person name="Tran T."/>
            <person name="Druce J."/>
        </authorList>
    </citation>
    <scope>NUCLEOTIDE SEQUENCE</scope>
    <source>
        <strain evidence="17">UCB-OBI-ISO-001</strain>
        <tissue evidence="17">Gonad</tissue>
    </source>
</reference>
<keyword evidence="10" id="KW-0496">Mitochondrion</keyword>
<dbReference type="InterPro" id="IPR044929">
    <property type="entry name" value="DNA/RNA_non-sp_Endonuclease_sf"/>
</dbReference>
<keyword evidence="7 14" id="KW-0378">Hydrolase</keyword>
<dbReference type="GO" id="GO:0046872">
    <property type="term" value="F:metal ion binding"/>
    <property type="evidence" value="ECO:0007669"/>
    <property type="project" value="UniProtKB-KW"/>
</dbReference>
<dbReference type="PANTHER" id="PTHR13966">
    <property type="entry name" value="ENDONUCLEASE RELATED"/>
    <property type="match status" value="1"/>
</dbReference>
<dbReference type="PANTHER" id="PTHR13966:SF5">
    <property type="entry name" value="ENDONUCLEASE G, MITOCHONDRIAL"/>
    <property type="match status" value="1"/>
</dbReference>
<gene>
    <name evidence="17" type="ORF">OCBIM_22002800mg</name>
</gene>
<dbReference type="OMA" id="YVMPNQV"/>
<evidence type="ECO:0000259" key="16">
    <source>
        <dbReference type="SMART" id="SM00892"/>
    </source>
</evidence>
<dbReference type="Gene3D" id="3.40.570.10">
    <property type="entry name" value="Extracellular Endonuclease, subunit A"/>
    <property type="match status" value="1"/>
</dbReference>
<sequence>MRNHRLLVTASGISLVLGTSLGVCIEKLRLYKNLNNVLLPIPSLQARELSVAQKNDGLVPNEPMPGNRVAQIMRFGFPSMSNLRSYGNYVLSYDQRTRCPNWVFEHLTPESLKEKHADRKSCNFEEDPSIHAYFRATDRDFSGSGYDRGHMAAAANNLQSWRNLQETFYYSNIAPQVGEGFNRGIWNKLEKYVRSVARKSKNVYVCTGPLYLPRAAPDGKVYIKYEVIGKNHVAVPTHFFKVVLIENNEGEYELLSFMLPNEAQTDDKLLKYFTIDIEKIERAAGLLFFDKLPKSQLKSINKQETKIRKWS</sequence>
<evidence type="ECO:0000256" key="12">
    <source>
        <dbReference type="PIRSR" id="PIRSR640255-1"/>
    </source>
</evidence>
<dbReference type="GO" id="GO:0004521">
    <property type="term" value="F:RNA endonuclease activity"/>
    <property type="evidence" value="ECO:0007669"/>
    <property type="project" value="TreeGrafter"/>
</dbReference>
<evidence type="ECO:0000256" key="7">
    <source>
        <dbReference type="ARBA" id="ARBA00022801"/>
    </source>
</evidence>
<protein>
    <recommendedName>
        <fullName evidence="14">Endonuclease</fullName>
        <ecNumber evidence="14">3.1.30.-</ecNumber>
    </recommendedName>
</protein>
<keyword evidence="9" id="KW-0809">Transit peptide</keyword>
<keyword evidence="4 14" id="KW-0540">Nuclease</keyword>
<evidence type="ECO:0000256" key="10">
    <source>
        <dbReference type="ARBA" id="ARBA00023128"/>
    </source>
</evidence>
<evidence type="ECO:0000256" key="13">
    <source>
        <dbReference type="PIRSR" id="PIRSR640255-2"/>
    </source>
</evidence>
<organism evidence="17">
    <name type="scientific">Octopus bimaculoides</name>
    <name type="common">California two-spotted octopus</name>
    <dbReference type="NCBI Taxonomy" id="37653"/>
    <lineage>
        <taxon>Eukaryota</taxon>
        <taxon>Metazoa</taxon>
        <taxon>Spiralia</taxon>
        <taxon>Lophotrochozoa</taxon>
        <taxon>Mollusca</taxon>
        <taxon>Cephalopoda</taxon>
        <taxon>Coleoidea</taxon>
        <taxon>Octopodiformes</taxon>
        <taxon>Octopoda</taxon>
        <taxon>Incirrata</taxon>
        <taxon>Octopodidae</taxon>
        <taxon>Octopus</taxon>
    </lineage>
</organism>
<dbReference type="EMBL" id="KQ417037">
    <property type="protein sequence ID" value="KOF94079.1"/>
    <property type="molecule type" value="Genomic_DNA"/>
</dbReference>
<proteinExistence type="inferred from homology"/>
<dbReference type="InterPro" id="IPR020821">
    <property type="entry name" value="ENPP1-3/EXOG-like_nuc-like"/>
</dbReference>
<evidence type="ECO:0000256" key="2">
    <source>
        <dbReference type="ARBA" id="ARBA00004173"/>
    </source>
</evidence>
<dbReference type="InterPro" id="IPR018524">
    <property type="entry name" value="DNA/RNA_endonuclease_AS"/>
</dbReference>
<evidence type="ECO:0000313" key="17">
    <source>
        <dbReference type="EMBL" id="KOF94079.1"/>
    </source>
</evidence>
<evidence type="ECO:0000256" key="6">
    <source>
        <dbReference type="ARBA" id="ARBA00022759"/>
    </source>
</evidence>
<feature type="domain" description="ENPP1-3/EXOG-like endonuclease/phosphodiesterase" evidence="15">
    <location>
        <begin position="86"/>
        <end position="295"/>
    </location>
</feature>
<dbReference type="GO" id="GO:0005634">
    <property type="term" value="C:nucleus"/>
    <property type="evidence" value="ECO:0007669"/>
    <property type="project" value="TreeGrafter"/>
</dbReference>
<keyword evidence="5 13" id="KW-0479">Metal-binding</keyword>
<dbReference type="OrthoDB" id="5418055at2759"/>
<dbReference type="GO" id="GO:0003676">
    <property type="term" value="F:nucleic acid binding"/>
    <property type="evidence" value="ECO:0007669"/>
    <property type="project" value="InterPro"/>
</dbReference>
<dbReference type="InterPro" id="IPR044925">
    <property type="entry name" value="His-Me_finger_sf"/>
</dbReference>
<evidence type="ECO:0000259" key="15">
    <source>
        <dbReference type="SMART" id="SM00477"/>
    </source>
</evidence>
<dbReference type="GO" id="GO:0006309">
    <property type="term" value="P:apoptotic DNA fragmentation"/>
    <property type="evidence" value="ECO:0007669"/>
    <property type="project" value="TreeGrafter"/>
</dbReference>
<comment type="cofactor">
    <cofactor evidence="1 14">
        <name>Mg(2+)</name>
        <dbReference type="ChEBI" id="CHEBI:18420"/>
    </cofactor>
</comment>
<dbReference type="Pfam" id="PF01223">
    <property type="entry name" value="Endonuclease_NS"/>
    <property type="match status" value="1"/>
</dbReference>
<dbReference type="KEGG" id="obi:106867925"/>
<keyword evidence="8" id="KW-0460">Magnesium</keyword>
<dbReference type="GO" id="GO:0000014">
    <property type="term" value="F:single-stranded DNA endodeoxyribonuclease activity"/>
    <property type="evidence" value="ECO:0007669"/>
    <property type="project" value="TreeGrafter"/>
</dbReference>
<evidence type="ECO:0000256" key="9">
    <source>
        <dbReference type="ARBA" id="ARBA00022946"/>
    </source>
</evidence>
<evidence type="ECO:0000256" key="8">
    <source>
        <dbReference type="ARBA" id="ARBA00022842"/>
    </source>
</evidence>
<feature type="binding site" evidence="13">
    <location>
        <position position="182"/>
    </location>
    <ligand>
        <name>Mg(2+)</name>
        <dbReference type="ChEBI" id="CHEBI:18420"/>
        <note>catalytic</note>
    </ligand>
</feature>
<evidence type="ECO:0000256" key="3">
    <source>
        <dbReference type="ARBA" id="ARBA00010052"/>
    </source>
</evidence>
<comment type="similarity">
    <text evidence="3 14">Belongs to the DNA/RNA non-specific endonuclease family.</text>
</comment>
<keyword evidence="11" id="KW-1015">Disulfide bond</keyword>
<evidence type="ECO:0000256" key="14">
    <source>
        <dbReference type="RuleBase" id="RU366055"/>
    </source>
</evidence>
<dbReference type="EC" id="3.1.30.-" evidence="14"/>
<comment type="subcellular location">
    <subcellularLocation>
        <location evidence="2">Mitochondrion</location>
    </subcellularLocation>
</comment>
<feature type="domain" description="DNA/RNA non-specific endonuclease/pyrophosphatase/phosphodiesterase" evidence="16">
    <location>
        <begin position="85"/>
        <end position="295"/>
    </location>
</feature>
<feature type="active site" description="Proton acceptor" evidence="12">
    <location>
        <position position="150"/>
    </location>
</feature>
<evidence type="ECO:0000256" key="1">
    <source>
        <dbReference type="ARBA" id="ARBA00001946"/>
    </source>
</evidence>